<feature type="binding site" evidence="7">
    <location>
        <begin position="324"/>
        <end position="327"/>
    </location>
    <ligand>
        <name>GTP</name>
        <dbReference type="ChEBI" id="CHEBI:37565"/>
    </ligand>
</feature>
<dbReference type="PANTHER" id="PTHR10229">
    <property type="entry name" value="GTP-BINDING PROTEIN HFLX"/>
    <property type="match status" value="1"/>
</dbReference>
<evidence type="ECO:0000256" key="9">
    <source>
        <dbReference type="SAM" id="Coils"/>
    </source>
</evidence>
<dbReference type="HAMAP" id="MF_00900">
    <property type="entry name" value="GTPase_HflX"/>
    <property type="match status" value="1"/>
</dbReference>
<keyword evidence="1 6" id="KW-0963">Cytoplasm</keyword>
<feature type="binding site" evidence="8">
    <location>
        <position position="238"/>
    </location>
    <ligand>
        <name>Mg(2+)</name>
        <dbReference type="ChEBI" id="CHEBI:18420"/>
    </ligand>
</feature>
<proteinExistence type="inferred from homology"/>
<dbReference type="RefSeq" id="WP_092874336.1">
    <property type="nucleotide sequence ID" value="NZ_FOJY01000023.1"/>
</dbReference>
<sequence>MEDLNKNNKTEEKKEKFVLFAISYGDEEAANKSLDELALLIDTAGATEKDRLIQNRDIPEYTTYFGKGKIDELKMLLWDNECDGIVCDDELSPVQAKNLEEALDTKVLDRTQIILDIFAKHASTSEGKLQVELAMLKYRLSRLTGAGKSMSRLGGGIGTRGPGEKKLETDRRLINKRVARLRKELMSLQAHRDVTRVKRIRNNIPTIAIVGYTNAGKSTLINKLTNSDILAKDKLFATLDPTTRNLKLHSGQEVIITDTVGFINKLPHNLIDAFRSTLEEAKYADIIFHVVDASSKDRELQMQVVYNTLEVLGIMNKTVITLFNKCDKFDDYSELRDTKASKSLIISAKEDIGIENVKMVLEDILRKEKIFLERLIPYKEASNLSIIRSKGEIIQEDYRNDGIYIKAYVPKEIYGRCAGLIDKESL</sequence>
<protein>
    <recommendedName>
        <fullName evidence="6">GTPase HflX</fullName>
    </recommendedName>
    <alternativeName>
        <fullName evidence="6">GTP-binding protein HflX</fullName>
    </alternativeName>
</protein>
<name>A0A1I1A930_9FIRM</name>
<dbReference type="PRINTS" id="PR00326">
    <property type="entry name" value="GTP1OBG"/>
</dbReference>
<feature type="coiled-coil region" evidence="9">
    <location>
        <begin position="164"/>
        <end position="191"/>
    </location>
</feature>
<dbReference type="GO" id="GO:0005525">
    <property type="term" value="F:GTP binding"/>
    <property type="evidence" value="ECO:0007669"/>
    <property type="project" value="UniProtKB-UniRule"/>
</dbReference>
<dbReference type="Proteomes" id="UP000198838">
    <property type="component" value="Unassembled WGS sequence"/>
</dbReference>
<keyword evidence="2 8" id="KW-0479">Metal-binding</keyword>
<gene>
    <name evidence="6" type="primary">hflX</name>
    <name evidence="11" type="ORF">SAMN05216249_12311</name>
</gene>
<keyword evidence="5 6" id="KW-0342">GTP-binding</keyword>
<dbReference type="GO" id="GO:0003924">
    <property type="term" value="F:GTPase activity"/>
    <property type="evidence" value="ECO:0007669"/>
    <property type="project" value="UniProtKB-UniRule"/>
</dbReference>
<evidence type="ECO:0000256" key="8">
    <source>
        <dbReference type="PIRSR" id="PIRSR006809-2"/>
    </source>
</evidence>
<dbReference type="NCBIfam" id="TIGR03156">
    <property type="entry name" value="GTP_HflX"/>
    <property type="match status" value="1"/>
</dbReference>
<dbReference type="GO" id="GO:0043022">
    <property type="term" value="F:ribosome binding"/>
    <property type="evidence" value="ECO:0007669"/>
    <property type="project" value="TreeGrafter"/>
</dbReference>
<dbReference type="Gene3D" id="6.10.250.2860">
    <property type="match status" value="1"/>
</dbReference>
<evidence type="ECO:0000256" key="7">
    <source>
        <dbReference type="PIRSR" id="PIRSR006809-1"/>
    </source>
</evidence>
<dbReference type="PANTHER" id="PTHR10229:SF0">
    <property type="entry name" value="GTP-BINDING PROTEIN 6-RELATED"/>
    <property type="match status" value="1"/>
</dbReference>
<evidence type="ECO:0000256" key="6">
    <source>
        <dbReference type="HAMAP-Rule" id="MF_00900"/>
    </source>
</evidence>
<comment type="subunit">
    <text evidence="6">Monomer. Associates with the 50S ribosomal subunit.</text>
</comment>
<keyword evidence="4 8" id="KW-0460">Magnesium</keyword>
<dbReference type="InterPro" id="IPR006073">
    <property type="entry name" value="GTP-bd"/>
</dbReference>
<dbReference type="FunFam" id="3.40.50.11060:FF:000001">
    <property type="entry name" value="GTPase HflX"/>
    <property type="match status" value="1"/>
</dbReference>
<comment type="function">
    <text evidence="6">GTPase that associates with the 50S ribosomal subunit and may have a role during protein synthesis or ribosome biogenesis.</text>
</comment>
<feature type="binding site" evidence="8">
    <location>
        <position position="218"/>
    </location>
    <ligand>
        <name>Mg(2+)</name>
        <dbReference type="ChEBI" id="CHEBI:18420"/>
    </ligand>
</feature>
<dbReference type="GO" id="GO:0046872">
    <property type="term" value="F:metal ion binding"/>
    <property type="evidence" value="ECO:0007669"/>
    <property type="project" value="UniProtKB-KW"/>
</dbReference>
<dbReference type="Gene3D" id="3.40.50.300">
    <property type="entry name" value="P-loop containing nucleotide triphosphate hydrolases"/>
    <property type="match status" value="1"/>
</dbReference>
<dbReference type="AlphaFoldDB" id="A0A1I1A930"/>
<keyword evidence="3 6" id="KW-0547">Nucleotide-binding</keyword>
<feature type="binding site" evidence="7">
    <location>
        <begin position="236"/>
        <end position="240"/>
    </location>
    <ligand>
        <name>GTP</name>
        <dbReference type="ChEBI" id="CHEBI:37565"/>
    </ligand>
</feature>
<evidence type="ECO:0000256" key="1">
    <source>
        <dbReference type="ARBA" id="ARBA00022490"/>
    </source>
</evidence>
<dbReference type="InterPro" id="IPR025121">
    <property type="entry name" value="GTPase_HflX_N"/>
</dbReference>
<dbReference type="STRING" id="1120918.SAMN05216249_12311"/>
<dbReference type="InterPro" id="IPR030394">
    <property type="entry name" value="G_HFLX_dom"/>
</dbReference>
<comment type="similarity">
    <text evidence="6">Belongs to the TRAFAC class OBG-HflX-like GTPase superfamily. HflX GTPase family.</text>
</comment>
<comment type="cofactor">
    <cofactor evidence="8">
        <name>Mg(2+)</name>
        <dbReference type="ChEBI" id="CHEBI:18420"/>
    </cofactor>
</comment>
<evidence type="ECO:0000256" key="4">
    <source>
        <dbReference type="ARBA" id="ARBA00022842"/>
    </source>
</evidence>
<dbReference type="Pfam" id="PF16360">
    <property type="entry name" value="GTP-bdg_M"/>
    <property type="match status" value="1"/>
</dbReference>
<keyword evidence="9" id="KW-0175">Coiled coil</keyword>
<dbReference type="InterPro" id="IPR042108">
    <property type="entry name" value="GTPase_HflX_N_sf"/>
</dbReference>
<dbReference type="InterPro" id="IPR032305">
    <property type="entry name" value="GTP-bd_M"/>
</dbReference>
<dbReference type="InterPro" id="IPR027417">
    <property type="entry name" value="P-loop_NTPase"/>
</dbReference>
<evidence type="ECO:0000256" key="3">
    <source>
        <dbReference type="ARBA" id="ARBA00022741"/>
    </source>
</evidence>
<feature type="binding site" evidence="7">
    <location>
        <begin position="211"/>
        <end position="218"/>
    </location>
    <ligand>
        <name>GTP</name>
        <dbReference type="ChEBI" id="CHEBI:37565"/>
    </ligand>
</feature>
<feature type="binding site" evidence="7">
    <location>
        <begin position="347"/>
        <end position="349"/>
    </location>
    <ligand>
        <name>GTP</name>
        <dbReference type="ChEBI" id="CHEBI:37565"/>
    </ligand>
</feature>
<comment type="subcellular location">
    <subcellularLocation>
        <location evidence="6">Cytoplasm</location>
    </subcellularLocation>
    <text evidence="6">May associate with membranes.</text>
</comment>
<organism evidence="11 12">
    <name type="scientific">Acetitomaculum ruminis DSM 5522</name>
    <dbReference type="NCBI Taxonomy" id="1120918"/>
    <lineage>
        <taxon>Bacteria</taxon>
        <taxon>Bacillati</taxon>
        <taxon>Bacillota</taxon>
        <taxon>Clostridia</taxon>
        <taxon>Lachnospirales</taxon>
        <taxon>Lachnospiraceae</taxon>
        <taxon>Acetitomaculum</taxon>
    </lineage>
</organism>
<evidence type="ECO:0000313" key="11">
    <source>
        <dbReference type="EMBL" id="SFB34499.1"/>
    </source>
</evidence>
<feature type="domain" description="Hflx-type G" evidence="10">
    <location>
        <begin position="205"/>
        <end position="369"/>
    </location>
</feature>
<feature type="binding site" evidence="7">
    <location>
        <begin position="258"/>
        <end position="261"/>
    </location>
    <ligand>
        <name>GTP</name>
        <dbReference type="ChEBI" id="CHEBI:37565"/>
    </ligand>
</feature>
<dbReference type="GO" id="GO:0005737">
    <property type="term" value="C:cytoplasm"/>
    <property type="evidence" value="ECO:0007669"/>
    <property type="project" value="UniProtKB-SubCell"/>
</dbReference>
<dbReference type="Pfam" id="PF01926">
    <property type="entry name" value="MMR_HSR1"/>
    <property type="match status" value="1"/>
</dbReference>
<evidence type="ECO:0000259" key="10">
    <source>
        <dbReference type="PROSITE" id="PS51705"/>
    </source>
</evidence>
<evidence type="ECO:0000313" key="12">
    <source>
        <dbReference type="Proteomes" id="UP000198838"/>
    </source>
</evidence>
<evidence type="ECO:0000256" key="5">
    <source>
        <dbReference type="ARBA" id="ARBA00023134"/>
    </source>
</evidence>
<accession>A0A1I1A930</accession>
<reference evidence="11 12" key="1">
    <citation type="submission" date="2016-10" db="EMBL/GenBank/DDBJ databases">
        <authorList>
            <person name="de Groot N.N."/>
        </authorList>
    </citation>
    <scope>NUCLEOTIDE SEQUENCE [LARGE SCALE GENOMIC DNA]</scope>
    <source>
        <strain evidence="11 12">DSM 5522</strain>
    </source>
</reference>
<keyword evidence="12" id="KW-1185">Reference proteome</keyword>
<evidence type="ECO:0000256" key="2">
    <source>
        <dbReference type="ARBA" id="ARBA00022723"/>
    </source>
</evidence>
<dbReference type="PIRSF" id="PIRSF006809">
    <property type="entry name" value="GTP-binding_hflX_prd"/>
    <property type="match status" value="1"/>
</dbReference>
<dbReference type="PROSITE" id="PS51705">
    <property type="entry name" value="G_HFLX"/>
    <property type="match status" value="1"/>
</dbReference>
<dbReference type="SUPFAM" id="SSF52540">
    <property type="entry name" value="P-loop containing nucleoside triphosphate hydrolases"/>
    <property type="match status" value="1"/>
</dbReference>
<dbReference type="Pfam" id="PF13167">
    <property type="entry name" value="GTP-bdg_N"/>
    <property type="match status" value="1"/>
</dbReference>
<dbReference type="OrthoDB" id="9812272at2"/>
<dbReference type="EMBL" id="FOJY01000023">
    <property type="protein sequence ID" value="SFB34499.1"/>
    <property type="molecule type" value="Genomic_DNA"/>
</dbReference>
<dbReference type="Gene3D" id="3.40.50.11060">
    <property type="entry name" value="GTPase HflX, N-terminal domain"/>
    <property type="match status" value="1"/>
</dbReference>
<dbReference type="CDD" id="cd01878">
    <property type="entry name" value="HflX"/>
    <property type="match status" value="1"/>
</dbReference>
<dbReference type="InterPro" id="IPR016496">
    <property type="entry name" value="GTPase_HflX"/>
</dbReference>